<proteinExistence type="predicted"/>
<dbReference type="Pfam" id="PF10282">
    <property type="entry name" value="Lactonase"/>
    <property type="match status" value="1"/>
</dbReference>
<evidence type="ECO:0000256" key="4">
    <source>
        <dbReference type="SAM" id="SignalP"/>
    </source>
</evidence>
<dbReference type="PANTHER" id="PTHR47197">
    <property type="entry name" value="PROTEIN NIRF"/>
    <property type="match status" value="1"/>
</dbReference>
<keyword evidence="1" id="KW-0378">Hydrolase</keyword>
<dbReference type="OrthoDB" id="145213at2"/>
<feature type="region of interest" description="Disordered" evidence="3">
    <location>
        <begin position="362"/>
        <end position="391"/>
    </location>
</feature>
<feature type="compositionally biased region" description="Polar residues" evidence="3">
    <location>
        <begin position="375"/>
        <end position="389"/>
    </location>
</feature>
<dbReference type="GO" id="GO:0016788">
    <property type="term" value="F:hydrolase activity, acting on ester bonds"/>
    <property type="evidence" value="ECO:0007669"/>
    <property type="project" value="InterPro"/>
</dbReference>
<dbReference type="Proteomes" id="UP000031501">
    <property type="component" value="Chromosome"/>
</dbReference>
<keyword evidence="6" id="KW-1185">Reference proteome</keyword>
<name>A0A221P0I9_9ACTN</name>
<evidence type="ECO:0000313" key="6">
    <source>
        <dbReference type="Proteomes" id="UP000031501"/>
    </source>
</evidence>
<dbReference type="AlphaFoldDB" id="A0A221P0I9"/>
<organism evidence="5 6">
    <name type="scientific">Streptomyces pluripotens</name>
    <dbReference type="NCBI Taxonomy" id="1355015"/>
    <lineage>
        <taxon>Bacteria</taxon>
        <taxon>Bacillati</taxon>
        <taxon>Actinomycetota</taxon>
        <taxon>Actinomycetes</taxon>
        <taxon>Kitasatosporales</taxon>
        <taxon>Streptomycetaceae</taxon>
        <taxon>Streptomyces</taxon>
    </lineage>
</organism>
<evidence type="ECO:0000256" key="1">
    <source>
        <dbReference type="ARBA" id="ARBA00022801"/>
    </source>
</evidence>
<feature type="signal peptide" evidence="4">
    <location>
        <begin position="1"/>
        <end position="30"/>
    </location>
</feature>
<dbReference type="NCBIfam" id="TIGR02276">
    <property type="entry name" value="beta_rpt_yvtn"/>
    <property type="match status" value="2"/>
</dbReference>
<sequence length="845" mass="90210">MVLRRRNRRRVVTVLAGTAALATGAAVALAAAGGQGPAGPRSDGTAVTPVGYQVTPVGHQALLGDLPLNAVLSPDKSVLLVSNAGQGTQSLQVVDPADSEVVQTIEYKRPQAVFTGLAFGPDGKRAYASGGGREIIHTYDVDDGRLNETAPIRLPTKNPEGRAVNMFPAGIAVTPDGKRLVVADRLADAATVVNLVDGSMSTVAVGHAPYAVALAEGGRTAFVTNQGGNTVSVLDIGGAKPEKETSIRVGTHPNAVVADTAQNTLYVADGDSDEVNVVDVATRKVRRTISLAPYRHAPVGSNPDALALSEDGRRLYVANAGNNDIAVIDLKNSRTAGLIPTAWYPTSVVPLGGRLYVTNAKGLGAGPNDGPGHPNPTSTTPQSPDQYSGSMMKGTLSTIALDGGRRQLRHWTRTVIANNGFREGNSPRAVGAVVPRRVGEHTPIKHVIYVVKENRTYDQEFGSLGEGNGDASLNLFGENSAPNARALQRRFVTLDNFYADAEVSAQGWNWTVAANSNPYSEEGWPANYSGRHHSYPSENGDPAIAPNKDPEHSYIWQRLDDKGVSFRNYGFYVSTDASGAAVAQDPVLNAETDHAFGPFNLSCPDSAGTFTARTKACGGPRIEEWKKEFARYVKDGALPAFEMVRLPNDHTAGTKPGMPTPQVYVADNDWALGQLVDTVSHSKFWKSTAIFVTEDDAQNGPDHVDAHRTISQVISPYTETGRVDSTFYSTASMLRTMELLLGLRPMTQFDAYATPMVNSFTGEPDTAPYTALKPSIDLSARNTVDSPMAGVSAKQNLTEEDQIDERTFNEAIWKSVRGAGSRMPEPRHDLYGAVPNDQAKDLDDD</sequence>
<dbReference type="InterPro" id="IPR051200">
    <property type="entry name" value="Host-pathogen_enzymatic-act"/>
</dbReference>
<protein>
    <submittedName>
        <fullName evidence="5">Phosphoesterase</fullName>
    </submittedName>
</protein>
<dbReference type="KEGG" id="splu:LK06_017290"/>
<dbReference type="InterPro" id="IPR011045">
    <property type="entry name" value="N2O_reductase_N"/>
</dbReference>
<dbReference type="Pfam" id="PF04185">
    <property type="entry name" value="Phosphoesterase"/>
    <property type="match status" value="1"/>
</dbReference>
<dbReference type="EMBL" id="CP022433">
    <property type="protein sequence ID" value="ASN25664.1"/>
    <property type="molecule type" value="Genomic_DNA"/>
</dbReference>
<evidence type="ECO:0000313" key="5">
    <source>
        <dbReference type="EMBL" id="ASN25664.1"/>
    </source>
</evidence>
<dbReference type="InterPro" id="IPR019405">
    <property type="entry name" value="Lactonase_7-beta_prop"/>
</dbReference>
<feature type="chain" id="PRO_5013098356" evidence="4">
    <location>
        <begin position="31"/>
        <end position="845"/>
    </location>
</feature>
<feature type="region of interest" description="Disordered" evidence="3">
    <location>
        <begin position="819"/>
        <end position="845"/>
    </location>
</feature>
<dbReference type="SUPFAM" id="SSF50974">
    <property type="entry name" value="Nitrous oxide reductase, N-terminal domain"/>
    <property type="match status" value="1"/>
</dbReference>
<evidence type="ECO:0000256" key="2">
    <source>
        <dbReference type="ARBA" id="ARBA00023026"/>
    </source>
</evidence>
<dbReference type="Gene3D" id="3.40.720.10">
    <property type="entry name" value="Alkaline Phosphatase, subunit A"/>
    <property type="match status" value="1"/>
</dbReference>
<keyword evidence="2" id="KW-0843">Virulence</keyword>
<dbReference type="InterPro" id="IPR017850">
    <property type="entry name" value="Alkaline_phosphatase_core_sf"/>
</dbReference>
<gene>
    <name evidence="5" type="ORF">LK07_18445</name>
</gene>
<keyword evidence="4" id="KW-0732">Signal</keyword>
<dbReference type="InterPro" id="IPR011964">
    <property type="entry name" value="YVTN_b-propeller_repeat"/>
</dbReference>
<accession>A0A221P0I9</accession>
<dbReference type="InterPro" id="IPR007312">
    <property type="entry name" value="Phosphoesterase"/>
</dbReference>
<dbReference type="Gene3D" id="2.130.10.10">
    <property type="entry name" value="YVTN repeat-like/Quinoprotein amine dehydrogenase"/>
    <property type="match status" value="2"/>
</dbReference>
<dbReference type="InterPro" id="IPR015943">
    <property type="entry name" value="WD40/YVTN_repeat-like_dom_sf"/>
</dbReference>
<reference evidence="5 6" key="1">
    <citation type="submission" date="2017-07" db="EMBL/GenBank/DDBJ databases">
        <title>Genome sequence of Streptomyces pluripotens MUSC 137T.</title>
        <authorList>
            <person name="Ser H.-L."/>
            <person name="Lee L.-H."/>
        </authorList>
    </citation>
    <scope>NUCLEOTIDE SEQUENCE [LARGE SCALE GENOMIC DNA]</scope>
    <source>
        <strain evidence="5 6">MUSC 137</strain>
    </source>
</reference>
<dbReference type="PANTHER" id="PTHR47197:SF3">
    <property type="entry name" value="DIHYDRO-HEME D1 DEHYDROGENASE"/>
    <property type="match status" value="1"/>
</dbReference>
<evidence type="ECO:0000256" key="3">
    <source>
        <dbReference type="SAM" id="MobiDB-lite"/>
    </source>
</evidence>
<dbReference type="STRING" id="1355015.LK06_017290"/>